<evidence type="ECO:0000256" key="5">
    <source>
        <dbReference type="ARBA" id="ARBA00022741"/>
    </source>
</evidence>
<evidence type="ECO:0000256" key="3">
    <source>
        <dbReference type="ARBA" id="ARBA00022679"/>
    </source>
</evidence>
<dbReference type="RefSeq" id="WP_127189517.1">
    <property type="nucleotide sequence ID" value="NZ_RZNJ01000006.1"/>
</dbReference>
<dbReference type="FunFam" id="3.90.550.10:FF:000046">
    <property type="entry name" value="Mannose-1-phosphate guanylyltransferase (GDP)"/>
    <property type="match status" value="1"/>
</dbReference>
<feature type="domain" description="Mannose-6-phosphate isomerase type II C-terminal" evidence="10">
    <location>
        <begin position="358"/>
        <end position="468"/>
    </location>
</feature>
<dbReference type="Gene3D" id="3.90.550.10">
    <property type="entry name" value="Spore Coat Polysaccharide Biosynthesis Protein SpsA, Chain A"/>
    <property type="match status" value="1"/>
</dbReference>
<dbReference type="CDD" id="cd02509">
    <property type="entry name" value="GDP-M1P_Guanylyltransferase"/>
    <property type="match status" value="1"/>
</dbReference>
<dbReference type="InterPro" id="IPR011051">
    <property type="entry name" value="RmlC_Cupin_sf"/>
</dbReference>
<keyword evidence="3 12" id="KW-0808">Transferase</keyword>
<keyword evidence="12" id="KW-0413">Isomerase</keyword>
<dbReference type="OrthoDB" id="9806359at2"/>
<dbReference type="InterPro" id="IPR054566">
    <property type="entry name" value="ManC/GMP-like_b-helix"/>
</dbReference>
<evidence type="ECO:0000256" key="2">
    <source>
        <dbReference type="ARBA" id="ARBA00012387"/>
    </source>
</evidence>
<dbReference type="InterPro" id="IPR049577">
    <property type="entry name" value="GMPP_N"/>
</dbReference>
<dbReference type="InterPro" id="IPR051161">
    <property type="entry name" value="Mannose-6P_isomerase_type2"/>
</dbReference>
<dbReference type="Proteomes" id="UP000281547">
    <property type="component" value="Unassembled WGS sequence"/>
</dbReference>
<evidence type="ECO:0000256" key="7">
    <source>
        <dbReference type="ARBA" id="ARBA00047343"/>
    </source>
</evidence>
<feature type="domain" description="Nucleotidyl transferase" evidence="9">
    <location>
        <begin position="6"/>
        <end position="287"/>
    </location>
</feature>
<dbReference type="PANTHER" id="PTHR46390">
    <property type="entry name" value="MANNOSE-1-PHOSPHATE GUANYLYLTRANSFERASE"/>
    <property type="match status" value="1"/>
</dbReference>
<dbReference type="EMBL" id="RZNJ01000006">
    <property type="protein sequence ID" value="RUT28793.1"/>
    <property type="molecule type" value="Genomic_DNA"/>
</dbReference>
<evidence type="ECO:0000313" key="13">
    <source>
        <dbReference type="Proteomes" id="UP000281547"/>
    </source>
</evidence>
<dbReference type="CDD" id="cd02213">
    <property type="entry name" value="cupin_PMI_typeII_C"/>
    <property type="match status" value="1"/>
</dbReference>
<dbReference type="GO" id="GO:0016853">
    <property type="term" value="F:isomerase activity"/>
    <property type="evidence" value="ECO:0007669"/>
    <property type="project" value="UniProtKB-KW"/>
</dbReference>
<feature type="domain" description="MannoseP isomerase/GMP-like beta-helix" evidence="11">
    <location>
        <begin position="301"/>
        <end position="348"/>
    </location>
</feature>
<dbReference type="SUPFAM" id="SSF53448">
    <property type="entry name" value="Nucleotide-diphospho-sugar transferases"/>
    <property type="match status" value="1"/>
</dbReference>
<comment type="similarity">
    <text evidence="1 8">Belongs to the mannose-6-phosphate isomerase type 2 family.</text>
</comment>
<dbReference type="InterPro" id="IPR014710">
    <property type="entry name" value="RmlC-like_jellyroll"/>
</dbReference>
<evidence type="ECO:0000256" key="8">
    <source>
        <dbReference type="RuleBase" id="RU004190"/>
    </source>
</evidence>
<dbReference type="GO" id="GO:0004475">
    <property type="term" value="F:mannose-1-phosphate guanylyltransferase (GTP) activity"/>
    <property type="evidence" value="ECO:0007669"/>
    <property type="project" value="UniProtKB-EC"/>
</dbReference>
<protein>
    <recommendedName>
        <fullName evidence="2">mannose-1-phosphate guanylyltransferase</fullName>
        <ecNumber evidence="2">2.7.7.13</ecNumber>
    </recommendedName>
</protein>
<evidence type="ECO:0000256" key="4">
    <source>
        <dbReference type="ARBA" id="ARBA00022695"/>
    </source>
</evidence>
<dbReference type="InterPro" id="IPR006375">
    <property type="entry name" value="Man1P_GuaTrfase/Man6P_Isoase"/>
</dbReference>
<dbReference type="InterPro" id="IPR005835">
    <property type="entry name" value="NTP_transferase_dom"/>
</dbReference>
<gene>
    <name evidence="12" type="ORF">EMQ25_15505</name>
</gene>
<keyword evidence="6" id="KW-0342">GTP-binding</keyword>
<dbReference type="EC" id="2.7.7.13" evidence="2"/>
<dbReference type="InterPro" id="IPR001538">
    <property type="entry name" value="Man6P_isomerase-2_C"/>
</dbReference>
<organism evidence="12 13">
    <name type="scientific">Arsenicitalea aurantiaca</name>
    <dbReference type="NCBI Taxonomy" id="1783274"/>
    <lineage>
        <taxon>Bacteria</taxon>
        <taxon>Pseudomonadati</taxon>
        <taxon>Pseudomonadota</taxon>
        <taxon>Alphaproteobacteria</taxon>
        <taxon>Hyphomicrobiales</taxon>
        <taxon>Devosiaceae</taxon>
        <taxon>Arsenicitalea</taxon>
    </lineage>
</organism>
<dbReference type="NCBIfam" id="TIGR01479">
    <property type="entry name" value="GMP_PMI"/>
    <property type="match status" value="1"/>
</dbReference>
<dbReference type="Pfam" id="PF01050">
    <property type="entry name" value="MannoseP_isomer"/>
    <property type="match status" value="1"/>
</dbReference>
<evidence type="ECO:0000256" key="1">
    <source>
        <dbReference type="ARBA" id="ARBA00006115"/>
    </source>
</evidence>
<evidence type="ECO:0000259" key="10">
    <source>
        <dbReference type="Pfam" id="PF01050"/>
    </source>
</evidence>
<dbReference type="GO" id="GO:0009298">
    <property type="term" value="P:GDP-mannose biosynthetic process"/>
    <property type="evidence" value="ECO:0007669"/>
    <property type="project" value="TreeGrafter"/>
</dbReference>
<dbReference type="FunFam" id="2.60.120.10:FF:000032">
    <property type="entry name" value="Mannose-1-phosphate guanylyltransferase/mannose-6-phosphate isomerase"/>
    <property type="match status" value="1"/>
</dbReference>
<evidence type="ECO:0000313" key="12">
    <source>
        <dbReference type="EMBL" id="RUT28793.1"/>
    </source>
</evidence>
<keyword evidence="13" id="KW-1185">Reference proteome</keyword>
<keyword evidence="4 12" id="KW-0548">Nucleotidyltransferase</keyword>
<comment type="caution">
    <text evidence="12">The sequence shown here is derived from an EMBL/GenBank/DDBJ whole genome shotgun (WGS) entry which is preliminary data.</text>
</comment>
<dbReference type="GO" id="GO:0005525">
    <property type="term" value="F:GTP binding"/>
    <property type="evidence" value="ECO:0007669"/>
    <property type="project" value="UniProtKB-KW"/>
</dbReference>
<sequence length="473" mass="50956">MPGIVPIILAGGQGTRLWPLSRAARPKQFLPLVGPTSPYRQTLERVSGPAYTAPVIVTNTEYRFIAAEQAEEAGVTPATILLEPVMRNTTAAIAAAALFARERFGAEAVLHVLPSDHAVETDEGYWDAVDRAARAAASGRLVTFGITPTAPETGYGYISLGPEGTEGVHGVARFVEKPDVVRAEEMLAEGGFLWNSGMFMLGAGHFLAECAALAPEILAGAEKAVAEARADLDFLRLAEAPFASVPSVSVDYAIFEKTEKAAVIPVGFFWSDLGSWDAVWKVSDKDAAGNVTHGPATLSGTQRSLVVSEKAHVAIDGLEDLTVIASEDAIYIGRMQDAQKVGQMVKTLRGHAMTAGLTEIHRTEYRPWGGYSSVLSGSRFQVKRLFVKPGKRLSLQLHHHRAEHWIVVSGTAEVTLDGTVTMLTENESIYLPLGCSHRLANPGKILLELIEVQTGSYLGEDDIIRIEDEFGRE</sequence>
<dbReference type="Gene3D" id="2.60.120.10">
    <property type="entry name" value="Jelly Rolls"/>
    <property type="match status" value="1"/>
</dbReference>
<dbReference type="SUPFAM" id="SSF51182">
    <property type="entry name" value="RmlC-like cupins"/>
    <property type="match status" value="1"/>
</dbReference>
<reference evidence="12 13" key="1">
    <citation type="journal article" date="2016" name="Int. J. Syst. Evol. Microbiol.">
        <title>Arsenicitalea aurantiaca gen. nov., sp. nov., a new member of the family Hyphomicrobiaceae, isolated from high-arsenic sediment.</title>
        <authorList>
            <person name="Mu Y."/>
            <person name="Zhou L."/>
            <person name="Zeng X.C."/>
            <person name="Liu L."/>
            <person name="Pan Y."/>
            <person name="Chen X."/>
            <person name="Wang J."/>
            <person name="Li S."/>
            <person name="Li W.J."/>
            <person name="Wang Y."/>
        </authorList>
    </citation>
    <scope>NUCLEOTIDE SEQUENCE [LARGE SCALE GENOMIC DNA]</scope>
    <source>
        <strain evidence="12 13">42-50</strain>
    </source>
</reference>
<dbReference type="InterPro" id="IPR029044">
    <property type="entry name" value="Nucleotide-diphossugar_trans"/>
</dbReference>
<evidence type="ECO:0000259" key="9">
    <source>
        <dbReference type="Pfam" id="PF00483"/>
    </source>
</evidence>
<evidence type="ECO:0000256" key="6">
    <source>
        <dbReference type="ARBA" id="ARBA00023134"/>
    </source>
</evidence>
<dbReference type="GO" id="GO:0000271">
    <property type="term" value="P:polysaccharide biosynthetic process"/>
    <property type="evidence" value="ECO:0007669"/>
    <property type="project" value="InterPro"/>
</dbReference>
<accession>A0A433X3Z8</accession>
<proteinExistence type="inferred from homology"/>
<comment type="catalytic activity">
    <reaction evidence="7">
        <text>alpha-D-mannose 1-phosphate + GTP + H(+) = GDP-alpha-D-mannose + diphosphate</text>
        <dbReference type="Rhea" id="RHEA:15229"/>
        <dbReference type="ChEBI" id="CHEBI:15378"/>
        <dbReference type="ChEBI" id="CHEBI:33019"/>
        <dbReference type="ChEBI" id="CHEBI:37565"/>
        <dbReference type="ChEBI" id="CHEBI:57527"/>
        <dbReference type="ChEBI" id="CHEBI:58409"/>
        <dbReference type="EC" id="2.7.7.13"/>
    </reaction>
</comment>
<dbReference type="Pfam" id="PF22640">
    <property type="entry name" value="ManC_GMP_beta-helix"/>
    <property type="match status" value="1"/>
</dbReference>
<keyword evidence="5" id="KW-0547">Nucleotide-binding</keyword>
<name>A0A433X3Z8_9HYPH</name>
<dbReference type="Pfam" id="PF00483">
    <property type="entry name" value="NTP_transferase"/>
    <property type="match status" value="1"/>
</dbReference>
<evidence type="ECO:0000259" key="11">
    <source>
        <dbReference type="Pfam" id="PF22640"/>
    </source>
</evidence>
<dbReference type="PANTHER" id="PTHR46390:SF1">
    <property type="entry name" value="MANNOSE-1-PHOSPHATE GUANYLYLTRANSFERASE"/>
    <property type="match status" value="1"/>
</dbReference>
<dbReference type="AlphaFoldDB" id="A0A433X3Z8"/>